<dbReference type="PROSITE" id="PS50113">
    <property type="entry name" value="PAC"/>
    <property type="match status" value="1"/>
</dbReference>
<proteinExistence type="predicted"/>
<comment type="catalytic activity">
    <reaction evidence="1">
        <text>ATP + protein L-histidine = ADP + protein N-phospho-L-histidine.</text>
        <dbReference type="EC" id="2.7.13.3"/>
    </reaction>
</comment>
<feature type="domain" description="Histidine kinase" evidence="8">
    <location>
        <begin position="377"/>
        <end position="592"/>
    </location>
</feature>
<comment type="caution">
    <text evidence="11">The sequence shown here is derived from an EMBL/GenBank/DDBJ whole genome shotgun (WGS) entry which is preliminary data.</text>
</comment>
<dbReference type="InterPro" id="IPR003594">
    <property type="entry name" value="HATPase_dom"/>
</dbReference>
<accession>A0ABV9NRN3</accession>
<dbReference type="Pfam" id="PF05227">
    <property type="entry name" value="CHASE3"/>
    <property type="match status" value="1"/>
</dbReference>
<evidence type="ECO:0000256" key="2">
    <source>
        <dbReference type="ARBA" id="ARBA00012438"/>
    </source>
</evidence>
<evidence type="ECO:0000259" key="8">
    <source>
        <dbReference type="PROSITE" id="PS50109"/>
    </source>
</evidence>
<keyword evidence="7" id="KW-1133">Transmembrane helix</keyword>
<keyword evidence="3" id="KW-0597">Phosphoprotein</keyword>
<dbReference type="InterPro" id="IPR050351">
    <property type="entry name" value="BphY/WalK/GraS-like"/>
</dbReference>
<dbReference type="CDD" id="cd00082">
    <property type="entry name" value="HisKA"/>
    <property type="match status" value="1"/>
</dbReference>
<feature type="domain" description="PAS" evidence="9">
    <location>
        <begin position="224"/>
        <end position="265"/>
    </location>
</feature>
<gene>
    <name evidence="11" type="ORF">ACFO3Q_16110</name>
</gene>
<evidence type="ECO:0000256" key="7">
    <source>
        <dbReference type="SAM" id="Phobius"/>
    </source>
</evidence>
<dbReference type="Gene3D" id="3.30.565.10">
    <property type="entry name" value="Histidine kinase-like ATPase, C-terminal domain"/>
    <property type="match status" value="1"/>
</dbReference>
<keyword evidence="5" id="KW-0418">Kinase</keyword>
<dbReference type="InterPro" id="IPR000014">
    <property type="entry name" value="PAS"/>
</dbReference>
<evidence type="ECO:0000313" key="12">
    <source>
        <dbReference type="Proteomes" id="UP001595892"/>
    </source>
</evidence>
<dbReference type="Pfam" id="PF02518">
    <property type="entry name" value="HATPase_c"/>
    <property type="match status" value="1"/>
</dbReference>
<evidence type="ECO:0000256" key="6">
    <source>
        <dbReference type="ARBA" id="ARBA00023136"/>
    </source>
</evidence>
<name>A0ABV9NRN3_9GAMM</name>
<feature type="domain" description="PAC" evidence="10">
    <location>
        <begin position="300"/>
        <end position="352"/>
    </location>
</feature>
<dbReference type="Proteomes" id="UP001595892">
    <property type="component" value="Unassembled WGS sequence"/>
</dbReference>
<dbReference type="NCBIfam" id="TIGR00229">
    <property type="entry name" value="sensory_box"/>
    <property type="match status" value="1"/>
</dbReference>
<dbReference type="SMART" id="SM00387">
    <property type="entry name" value="HATPase_c"/>
    <property type="match status" value="1"/>
</dbReference>
<evidence type="ECO:0000313" key="11">
    <source>
        <dbReference type="EMBL" id="MFC4729694.1"/>
    </source>
</evidence>
<dbReference type="SUPFAM" id="SSF55874">
    <property type="entry name" value="ATPase domain of HSP90 chaperone/DNA topoisomerase II/histidine kinase"/>
    <property type="match status" value="1"/>
</dbReference>
<dbReference type="SUPFAM" id="SSF55785">
    <property type="entry name" value="PYP-like sensor domain (PAS domain)"/>
    <property type="match status" value="1"/>
</dbReference>
<dbReference type="InterPro" id="IPR007891">
    <property type="entry name" value="CHASE3"/>
</dbReference>
<dbReference type="InterPro" id="IPR005467">
    <property type="entry name" value="His_kinase_dom"/>
</dbReference>
<keyword evidence="12" id="KW-1185">Reference proteome</keyword>
<dbReference type="GO" id="GO:0005524">
    <property type="term" value="F:ATP binding"/>
    <property type="evidence" value="ECO:0007669"/>
    <property type="project" value="UniProtKB-KW"/>
</dbReference>
<feature type="transmembrane region" description="Helical" evidence="7">
    <location>
        <begin position="12"/>
        <end position="30"/>
    </location>
</feature>
<dbReference type="PANTHER" id="PTHR42878:SF15">
    <property type="entry name" value="BACTERIOPHYTOCHROME"/>
    <property type="match status" value="1"/>
</dbReference>
<dbReference type="Gene3D" id="1.10.287.130">
    <property type="match status" value="1"/>
</dbReference>
<evidence type="ECO:0000256" key="3">
    <source>
        <dbReference type="ARBA" id="ARBA00022553"/>
    </source>
</evidence>
<dbReference type="InterPro" id="IPR036097">
    <property type="entry name" value="HisK_dim/P_sf"/>
</dbReference>
<evidence type="ECO:0000256" key="1">
    <source>
        <dbReference type="ARBA" id="ARBA00000085"/>
    </source>
</evidence>
<dbReference type="InterPro" id="IPR035965">
    <property type="entry name" value="PAS-like_dom_sf"/>
</dbReference>
<dbReference type="InterPro" id="IPR003661">
    <property type="entry name" value="HisK_dim/P_dom"/>
</dbReference>
<evidence type="ECO:0000256" key="4">
    <source>
        <dbReference type="ARBA" id="ARBA00022679"/>
    </source>
</evidence>
<reference evidence="12" key="1">
    <citation type="journal article" date="2019" name="Int. J. Syst. Evol. Microbiol.">
        <title>The Global Catalogue of Microorganisms (GCM) 10K type strain sequencing project: providing services to taxonomists for standard genome sequencing and annotation.</title>
        <authorList>
            <consortium name="The Broad Institute Genomics Platform"/>
            <consortium name="The Broad Institute Genome Sequencing Center for Infectious Disease"/>
            <person name="Wu L."/>
            <person name="Ma J."/>
        </authorList>
    </citation>
    <scope>NUCLEOTIDE SEQUENCE [LARGE SCALE GENOMIC DNA]</scope>
    <source>
        <strain evidence="12">CGMCC 1.13574</strain>
    </source>
</reference>
<feature type="transmembrane region" description="Helical" evidence="7">
    <location>
        <begin position="185"/>
        <end position="206"/>
    </location>
</feature>
<dbReference type="EC" id="2.7.13.3" evidence="2"/>
<evidence type="ECO:0000259" key="10">
    <source>
        <dbReference type="PROSITE" id="PS50113"/>
    </source>
</evidence>
<dbReference type="InterPro" id="IPR000700">
    <property type="entry name" value="PAS-assoc_C"/>
</dbReference>
<dbReference type="InterPro" id="IPR013656">
    <property type="entry name" value="PAS_4"/>
</dbReference>
<sequence length="593" mass="66104">MTGSPAYGQFRTRMIMLAVAVVLIVTLPFWMTRAGTQRALDAAAWVSHTSEVSSLLNELLFLSRDTEALVYRKRLGIEVDSDVAVFENNREAVEAAIDRLAQMTRDDPVQQGRIGELRAAMQGRLRLQGEATTAYAAGAMAAGDAAMVTGQRQFRIREIADQIVDDERAKLTERQEIAARDARQLGYINLGAMLAQLVLLGLVLLVSEREFRQRLVAERTSKRAAAQAQAIFETAREPIALIDADLNLVLHNDAFSELYGLEDAERDSALPIAEVGNGVWADPVLTQRLKEVVARDRELWDYEQRFRDVDGNDRVILLNARRMRLPDSQDRAVLITASDVTVLKRAEDSIRDLNRQLTGRVDQVTEVNRELEAFSYSVSHDLRAPLRHIGGFADKLKRHLGEAVDEKTAHYLRVISDSSARMATLIDDLLVYSRLGRGAMRLQPVDMQAVVEETRAIVMADAGERDIRWRIQPLPVVMGDENMMRAVWQNLLGNAVKYSAKREVAEIEVSYRKLDDGTLQFSVKDNGAGFDMAYADKLFGVFQRLHKASEYPGTGIGLASVRRILARHGGRIEAEAAPDAGATFRFTLPTSTT</sequence>
<dbReference type="PROSITE" id="PS50112">
    <property type="entry name" value="PAS"/>
    <property type="match status" value="1"/>
</dbReference>
<dbReference type="PANTHER" id="PTHR42878">
    <property type="entry name" value="TWO-COMPONENT HISTIDINE KINASE"/>
    <property type="match status" value="1"/>
</dbReference>
<evidence type="ECO:0000256" key="5">
    <source>
        <dbReference type="ARBA" id="ARBA00022777"/>
    </source>
</evidence>
<dbReference type="RefSeq" id="WP_377005804.1">
    <property type="nucleotide sequence ID" value="NZ_JBHSGG010000049.1"/>
</dbReference>
<keyword evidence="11" id="KW-0547">Nucleotide-binding</keyword>
<dbReference type="PRINTS" id="PR00344">
    <property type="entry name" value="BCTRLSENSOR"/>
</dbReference>
<dbReference type="Pfam" id="PF08448">
    <property type="entry name" value="PAS_4"/>
    <property type="match status" value="1"/>
</dbReference>
<keyword evidence="11" id="KW-0067">ATP-binding</keyword>
<keyword evidence="4" id="KW-0808">Transferase</keyword>
<dbReference type="Gene3D" id="3.30.450.20">
    <property type="entry name" value="PAS domain"/>
    <property type="match status" value="1"/>
</dbReference>
<dbReference type="InterPro" id="IPR004358">
    <property type="entry name" value="Sig_transdc_His_kin-like_C"/>
</dbReference>
<dbReference type="InterPro" id="IPR036890">
    <property type="entry name" value="HATPase_C_sf"/>
</dbReference>
<evidence type="ECO:0000259" key="9">
    <source>
        <dbReference type="PROSITE" id="PS50112"/>
    </source>
</evidence>
<dbReference type="Pfam" id="PF00512">
    <property type="entry name" value="HisKA"/>
    <property type="match status" value="1"/>
</dbReference>
<dbReference type="SUPFAM" id="SSF47384">
    <property type="entry name" value="Homodimeric domain of signal transducing histidine kinase"/>
    <property type="match status" value="1"/>
</dbReference>
<dbReference type="PROSITE" id="PS50109">
    <property type="entry name" value="HIS_KIN"/>
    <property type="match status" value="1"/>
</dbReference>
<keyword evidence="6 7" id="KW-0472">Membrane</keyword>
<organism evidence="11 12">
    <name type="scientific">Coralloluteibacterium thermophilum</name>
    <dbReference type="NCBI Taxonomy" id="2707049"/>
    <lineage>
        <taxon>Bacteria</taxon>
        <taxon>Pseudomonadati</taxon>
        <taxon>Pseudomonadota</taxon>
        <taxon>Gammaproteobacteria</taxon>
        <taxon>Lysobacterales</taxon>
        <taxon>Lysobacteraceae</taxon>
        <taxon>Coralloluteibacterium</taxon>
    </lineage>
</organism>
<protein>
    <recommendedName>
        <fullName evidence="2">histidine kinase</fullName>
        <ecNumber evidence="2">2.7.13.3</ecNumber>
    </recommendedName>
</protein>
<dbReference type="EMBL" id="JBHSGG010000049">
    <property type="protein sequence ID" value="MFC4729694.1"/>
    <property type="molecule type" value="Genomic_DNA"/>
</dbReference>
<keyword evidence="7" id="KW-0812">Transmembrane</keyword>
<dbReference type="SMART" id="SM00388">
    <property type="entry name" value="HisKA"/>
    <property type="match status" value="1"/>
</dbReference>